<dbReference type="RefSeq" id="WP_206940789.1">
    <property type="nucleotide sequence ID" value="NZ_JAFLNF010000004.1"/>
</dbReference>
<keyword evidence="2" id="KW-1133">Transmembrane helix</keyword>
<evidence type="ECO:0000313" key="3">
    <source>
        <dbReference type="EMBL" id="MBO0345848.1"/>
    </source>
</evidence>
<organism evidence="3 4">
    <name type="scientific">Roseibium limicola</name>
    <dbReference type="NCBI Taxonomy" id="2816037"/>
    <lineage>
        <taxon>Bacteria</taxon>
        <taxon>Pseudomonadati</taxon>
        <taxon>Pseudomonadota</taxon>
        <taxon>Alphaproteobacteria</taxon>
        <taxon>Hyphomicrobiales</taxon>
        <taxon>Stappiaceae</taxon>
        <taxon>Roseibium</taxon>
    </lineage>
</organism>
<dbReference type="AlphaFoldDB" id="A0A939J9X3"/>
<proteinExistence type="predicted"/>
<gene>
    <name evidence="3" type="ORF">J0X15_11510</name>
</gene>
<reference evidence="3" key="1">
    <citation type="submission" date="2021-03" db="EMBL/GenBank/DDBJ databases">
        <title>Roseibium sp. CAU 1637 isolated from Incheon.</title>
        <authorList>
            <person name="Kim W."/>
        </authorList>
    </citation>
    <scope>NUCLEOTIDE SEQUENCE</scope>
    <source>
        <strain evidence="3">CAU 1637</strain>
    </source>
</reference>
<keyword evidence="2" id="KW-0472">Membrane</keyword>
<dbReference type="Proteomes" id="UP000664779">
    <property type="component" value="Unassembled WGS sequence"/>
</dbReference>
<name>A0A939J9X3_9HYPH</name>
<feature type="transmembrane region" description="Helical" evidence="2">
    <location>
        <begin position="224"/>
        <end position="242"/>
    </location>
</feature>
<keyword evidence="2" id="KW-0812">Transmembrane</keyword>
<protein>
    <submittedName>
        <fullName evidence="3">Uncharacterized protein</fullName>
    </submittedName>
</protein>
<accession>A0A939J9X3</accession>
<feature type="region of interest" description="Disordered" evidence="1">
    <location>
        <begin position="1"/>
        <end position="35"/>
    </location>
</feature>
<evidence type="ECO:0000256" key="2">
    <source>
        <dbReference type="SAM" id="Phobius"/>
    </source>
</evidence>
<keyword evidence="4" id="KW-1185">Reference proteome</keyword>
<sequence length="244" mass="26142">MPSGETIEADHDQVAPHLETPAPPPPASAAAIGKPPSDWDIKNALISVLQSDEFSGVPQLRTLLSYIVKATLEERTHDLKGYTIAVEALGRNEDFDPVTNPIVRVEASRLRRRLAAYYSGPGSTDPVRITIPKGTYVPRFEVLSLASPELEMPEPEAPETLDASQTADSRPASEPVIAALDAPSTLKLTDPARTETSALDAATASVEQDGASSFFTRNARYLKIISYGGALCLAYLAGFFTASF</sequence>
<dbReference type="EMBL" id="JAFLNF010000004">
    <property type="protein sequence ID" value="MBO0345848.1"/>
    <property type="molecule type" value="Genomic_DNA"/>
</dbReference>
<comment type="caution">
    <text evidence="3">The sequence shown here is derived from an EMBL/GenBank/DDBJ whole genome shotgun (WGS) entry which is preliminary data.</text>
</comment>
<evidence type="ECO:0000313" key="4">
    <source>
        <dbReference type="Proteomes" id="UP000664779"/>
    </source>
</evidence>
<evidence type="ECO:0000256" key="1">
    <source>
        <dbReference type="SAM" id="MobiDB-lite"/>
    </source>
</evidence>